<dbReference type="AlphaFoldDB" id="A0A397WR45"/>
<evidence type="ECO:0000256" key="4">
    <source>
        <dbReference type="ARBA" id="ARBA00022679"/>
    </source>
</evidence>
<dbReference type="EC" id="2.1.1.-" evidence="7"/>
<feature type="binding site" evidence="7">
    <location>
        <begin position="82"/>
        <end position="83"/>
    </location>
    <ligand>
        <name>S-adenosyl-L-methionine</name>
        <dbReference type="ChEBI" id="CHEBI:59789"/>
    </ligand>
</feature>
<comment type="similarity">
    <text evidence="1 7">Belongs to the methyltransferase superfamily. Fibrillarin family.</text>
</comment>
<feature type="binding site" evidence="7">
    <location>
        <begin position="101"/>
        <end position="102"/>
    </location>
    <ligand>
        <name>S-adenosyl-L-methionine</name>
        <dbReference type="ChEBI" id="CHEBI:59789"/>
    </ligand>
</feature>
<name>A0A397WR45_9ARCH</name>
<dbReference type="Gene3D" id="3.30.200.20">
    <property type="entry name" value="Phosphorylase Kinase, domain 1"/>
    <property type="match status" value="1"/>
</dbReference>
<comment type="caution">
    <text evidence="8">The sequence shown here is derived from an EMBL/GenBank/DDBJ whole genome shotgun (WGS) entry which is preliminary data.</text>
</comment>
<evidence type="ECO:0000313" key="9">
    <source>
        <dbReference type="Proteomes" id="UP000266622"/>
    </source>
</evidence>
<gene>
    <name evidence="7" type="primary">flpA</name>
    <name evidence="8" type="ORF">BXU00_00275</name>
</gene>
<keyword evidence="2 7" id="KW-0698">rRNA processing</keyword>
<reference evidence="8 9" key="1">
    <citation type="journal article" date="2018" name="Syst. Appl. Microbiol.">
        <title>A new symbiotic nanoarchaeote (Candidatus Nanoclepta minutus) and its host (Zestosphaera tikiterensis gen. nov., sp. nov.) from a New Zealand hot spring.</title>
        <authorList>
            <person name="St John E."/>
            <person name="Liu Y."/>
            <person name="Podar M."/>
            <person name="Stott M.B."/>
            <person name="Meneghin J."/>
            <person name="Chen Z."/>
            <person name="Lagutin K."/>
            <person name="Mitchell K."/>
            <person name="Reysenbach A.L."/>
        </authorList>
    </citation>
    <scope>NUCLEOTIDE SEQUENCE [LARGE SCALE GENOMIC DNA]</scope>
    <source>
        <strain evidence="8">NZ3</strain>
    </source>
</reference>
<sequence length="223" mass="25624">MKLIPLKENPKIFRDDKWRLYTKNLVKGQSVYGEKLIEYKGEEYREWIANRSKLAAAIKKKIGKIPIEEGDKVLYLGIAAGTTASHISDIIGWKGLIYGIDVAPRILIELMKSIGKRKNIIPILADASKPDLYLSIVPKVDLVYQDIAQPHQVKILINNVDLFLKNKGYVFFAVKARSIDVSKDPRLIFDEVGKELEEYGFKIVNKVRLEPYHKDHMMFLLQK</sequence>
<evidence type="ECO:0000256" key="1">
    <source>
        <dbReference type="ARBA" id="ARBA00010632"/>
    </source>
</evidence>
<accession>A0A397WR45</accession>
<dbReference type="Pfam" id="PF01269">
    <property type="entry name" value="Fibrillarin"/>
    <property type="match status" value="1"/>
</dbReference>
<comment type="function">
    <text evidence="7">Involved in pre-rRNA and tRNA processing. Utilizes the methyl donor S-adenosyl-L-methionine to catalyze the site-specific 2'-hydroxyl methylation of ribose moieties in rRNA and tRNA. Site specificity is provided by a guide RNA that base pairs with the substrate. Methylation occurs at a characteristic distance from the sequence involved in base pairing with the guide RNA.</text>
</comment>
<dbReference type="PANTHER" id="PTHR10335">
    <property type="entry name" value="RRNA 2-O-METHYLTRANSFERASE FIBRILLARIN"/>
    <property type="match status" value="1"/>
</dbReference>
<dbReference type="PIRSF" id="PIRSF006540">
    <property type="entry name" value="Nop17p"/>
    <property type="match status" value="1"/>
</dbReference>
<dbReference type="EMBL" id="MWMI01000001">
    <property type="protein sequence ID" value="RIB35533.1"/>
    <property type="molecule type" value="Genomic_DNA"/>
</dbReference>
<comment type="subunit">
    <text evidence="7">Interacts with nop5. Component of box C/D small ribonucleoprotein (sRNP) particles that contain rpl7ae, FlpA and nop5, plus a guide RNA.</text>
</comment>
<evidence type="ECO:0000256" key="7">
    <source>
        <dbReference type="HAMAP-Rule" id="MF_00351"/>
    </source>
</evidence>
<evidence type="ECO:0000313" key="8">
    <source>
        <dbReference type="EMBL" id="RIB35533.1"/>
    </source>
</evidence>
<protein>
    <recommendedName>
        <fullName evidence="7">Fibrillarin-like rRNA/tRNA 2'-O-methyltransferase</fullName>
        <ecNumber evidence="7">2.1.1.-</ecNumber>
    </recommendedName>
</protein>
<evidence type="ECO:0000256" key="2">
    <source>
        <dbReference type="ARBA" id="ARBA00022552"/>
    </source>
</evidence>
<dbReference type="Proteomes" id="UP000266622">
    <property type="component" value="Unassembled WGS sequence"/>
</dbReference>
<organism evidence="8 9">
    <name type="scientific">Candidatus Nanoclepta minutus</name>
    <dbReference type="NCBI Taxonomy" id="1940235"/>
    <lineage>
        <taxon>Archaea</taxon>
        <taxon>Nanobdellota</taxon>
        <taxon>Candidatus Nanoclepta</taxon>
    </lineage>
</organism>
<proteinExistence type="inferred from homology"/>
<keyword evidence="4 7" id="KW-0808">Transferase</keyword>
<feature type="binding site" evidence="7">
    <location>
        <begin position="126"/>
        <end position="127"/>
    </location>
    <ligand>
        <name>S-adenosyl-L-methionine</name>
        <dbReference type="ChEBI" id="CHEBI:59789"/>
    </ligand>
</feature>
<dbReference type="PANTHER" id="PTHR10335:SF17">
    <property type="entry name" value="FIBRILLARIN"/>
    <property type="match status" value="1"/>
</dbReference>
<dbReference type="GO" id="GO:1990259">
    <property type="term" value="F:histone H2AQ104 methyltransferase activity"/>
    <property type="evidence" value="ECO:0007669"/>
    <property type="project" value="TreeGrafter"/>
</dbReference>
<keyword evidence="6 7" id="KW-0694">RNA-binding</keyword>
<dbReference type="InterPro" id="IPR000692">
    <property type="entry name" value="Fibrillarin"/>
</dbReference>
<dbReference type="PRINTS" id="PR00052">
    <property type="entry name" value="FIBRILLARIN"/>
</dbReference>
<dbReference type="GO" id="GO:0000494">
    <property type="term" value="P:box C/D sno(s)RNA 3'-end processing"/>
    <property type="evidence" value="ECO:0007669"/>
    <property type="project" value="TreeGrafter"/>
</dbReference>
<evidence type="ECO:0000256" key="6">
    <source>
        <dbReference type="ARBA" id="ARBA00022884"/>
    </source>
</evidence>
<evidence type="ECO:0000256" key="5">
    <source>
        <dbReference type="ARBA" id="ARBA00022694"/>
    </source>
</evidence>
<dbReference type="HAMAP" id="MF_00351">
    <property type="entry name" value="RNA_methyltransf_FlpA"/>
    <property type="match status" value="1"/>
</dbReference>
<evidence type="ECO:0000256" key="3">
    <source>
        <dbReference type="ARBA" id="ARBA00022603"/>
    </source>
</evidence>
<dbReference type="NCBIfam" id="NF003277">
    <property type="entry name" value="PRK04266.1-3"/>
    <property type="match status" value="1"/>
</dbReference>
<dbReference type="GO" id="GO:0008033">
    <property type="term" value="P:tRNA processing"/>
    <property type="evidence" value="ECO:0007669"/>
    <property type="project" value="UniProtKB-UniRule"/>
</dbReference>
<dbReference type="SMART" id="SM01206">
    <property type="entry name" value="Fibrillarin"/>
    <property type="match status" value="1"/>
</dbReference>
<keyword evidence="3 7" id="KW-0489">Methyltransferase</keyword>
<dbReference type="GO" id="GO:0003723">
    <property type="term" value="F:RNA binding"/>
    <property type="evidence" value="ECO:0007669"/>
    <property type="project" value="UniProtKB-UniRule"/>
</dbReference>
<dbReference type="GO" id="GO:0008649">
    <property type="term" value="F:rRNA methyltransferase activity"/>
    <property type="evidence" value="ECO:0007669"/>
    <property type="project" value="TreeGrafter"/>
</dbReference>
<dbReference type="NCBIfam" id="NF003276">
    <property type="entry name" value="PRK04266.1-2"/>
    <property type="match status" value="1"/>
</dbReference>
<dbReference type="InterPro" id="IPR029063">
    <property type="entry name" value="SAM-dependent_MTases_sf"/>
</dbReference>
<keyword evidence="5 7" id="KW-0819">tRNA processing</keyword>
<feature type="binding site" evidence="7">
    <location>
        <begin position="146"/>
        <end position="149"/>
    </location>
    <ligand>
        <name>S-adenosyl-L-methionine</name>
        <dbReference type="ChEBI" id="CHEBI:59789"/>
    </ligand>
</feature>
<dbReference type="SUPFAM" id="SSF53335">
    <property type="entry name" value="S-adenosyl-L-methionine-dependent methyltransferases"/>
    <property type="match status" value="1"/>
</dbReference>
<dbReference type="Gene3D" id="3.40.50.150">
    <property type="entry name" value="Vaccinia Virus protein VP39"/>
    <property type="match status" value="1"/>
</dbReference>